<dbReference type="Gene3D" id="2.30.29.30">
    <property type="entry name" value="Pleckstrin-homology domain (PH domain)/Phosphotyrosine-binding domain (PTB)"/>
    <property type="match status" value="1"/>
</dbReference>
<dbReference type="GO" id="GO:0005829">
    <property type="term" value="C:cytosol"/>
    <property type="evidence" value="ECO:0007669"/>
    <property type="project" value="TreeGrafter"/>
</dbReference>
<proteinExistence type="predicted"/>
<gene>
    <name evidence="6" type="primary">LOC109689114</name>
</gene>
<organism evidence="6">
    <name type="scientific">Castor canadensis</name>
    <name type="common">American beaver</name>
    <dbReference type="NCBI Taxonomy" id="51338"/>
    <lineage>
        <taxon>Eukaryota</taxon>
        <taxon>Metazoa</taxon>
        <taxon>Chordata</taxon>
        <taxon>Craniata</taxon>
        <taxon>Vertebrata</taxon>
        <taxon>Euteleostomi</taxon>
        <taxon>Mammalia</taxon>
        <taxon>Eutheria</taxon>
        <taxon>Euarchontoglires</taxon>
        <taxon>Glires</taxon>
        <taxon>Rodentia</taxon>
        <taxon>Castorimorpha</taxon>
        <taxon>Castoridae</taxon>
        <taxon>Castor</taxon>
    </lineage>
</organism>
<comment type="subcellular location">
    <subcellularLocation>
        <location evidence="1">Membrane</location>
    </subcellularLocation>
</comment>
<evidence type="ECO:0000313" key="6">
    <source>
        <dbReference type="RefSeq" id="XP_020023424.1"/>
    </source>
</evidence>
<feature type="domain" description="BEACH-type PH" evidence="5">
    <location>
        <begin position="50"/>
        <end position="158"/>
    </location>
</feature>
<accession>A0A8B7UWU2</accession>
<name>A0A8B7UWU2_CASCN</name>
<sequence>MQECSTEEDTVKSKKAFRSQAIVNQNAETELMLEGDDDAVSLLQEKEIDNLAGPVVLSTPAQLIAPVVVAKGTLSITTTEIYFEVDEDDPAFKKIDTKVLAYTEGLHGKWMFSEIRAVFSRRYLLQNTALEVFMANRTSVMFNFPDQATVKKVVYSLPRVGVGTSYGLPQARRISLATPRQLYKSSNMTQRWQRREISNFEYLMFLNTIAGRTYNDLNQYPVFPWVLTNYESEELDLTLPGNFRDLSKPATYFIVIIVLIVERQEAAMPVIAIQLHDFWRLDYWEDDLRRRRRFVRNAFGSTHSEALLKSAIEYG</sequence>
<dbReference type="PANTHER" id="PTHR13743:SF62">
    <property type="entry name" value="NEUROBEACHIN"/>
    <property type="match status" value="1"/>
</dbReference>
<keyword evidence="3" id="KW-0472">Membrane</keyword>
<dbReference type="InterPro" id="IPR011993">
    <property type="entry name" value="PH-like_dom_sf"/>
</dbReference>
<dbReference type="FunFam" id="2.30.29.30:FF:000059">
    <property type="entry name" value="neurobeachin isoform X1"/>
    <property type="match status" value="1"/>
</dbReference>
<dbReference type="KEGG" id="ccan:109689114"/>
<dbReference type="SUPFAM" id="SSF50729">
    <property type="entry name" value="PH domain-like"/>
    <property type="match status" value="1"/>
</dbReference>
<dbReference type="OrthoDB" id="26681at2759"/>
<dbReference type="SMART" id="SM01026">
    <property type="entry name" value="Beach"/>
    <property type="match status" value="1"/>
</dbReference>
<dbReference type="Pfam" id="PF14844">
    <property type="entry name" value="PH_BEACH"/>
    <property type="match status" value="1"/>
</dbReference>
<feature type="domain" description="BEACH" evidence="4">
    <location>
        <begin position="177"/>
        <end position="315"/>
    </location>
</feature>
<evidence type="ECO:0000259" key="5">
    <source>
        <dbReference type="PROSITE" id="PS51783"/>
    </source>
</evidence>
<dbReference type="InterPro" id="IPR000409">
    <property type="entry name" value="BEACH_dom"/>
</dbReference>
<dbReference type="Pfam" id="PF02138">
    <property type="entry name" value="Beach"/>
    <property type="match status" value="1"/>
</dbReference>
<dbReference type="InterPro" id="IPR050865">
    <property type="entry name" value="BEACH_Domain"/>
</dbReference>
<evidence type="ECO:0000256" key="1">
    <source>
        <dbReference type="ARBA" id="ARBA00004370"/>
    </source>
</evidence>
<dbReference type="Gene3D" id="1.10.1540.10">
    <property type="entry name" value="BEACH domain"/>
    <property type="match status" value="1"/>
</dbReference>
<dbReference type="SUPFAM" id="SSF81837">
    <property type="entry name" value="BEACH domain"/>
    <property type="match status" value="1"/>
</dbReference>
<dbReference type="GO" id="GO:0016020">
    <property type="term" value="C:membrane"/>
    <property type="evidence" value="ECO:0007669"/>
    <property type="project" value="UniProtKB-SubCell"/>
</dbReference>
<dbReference type="PANTHER" id="PTHR13743">
    <property type="entry name" value="BEIGE/BEACH-RELATED"/>
    <property type="match status" value="1"/>
</dbReference>
<dbReference type="CDD" id="cd01201">
    <property type="entry name" value="PH_BEACH"/>
    <property type="match status" value="1"/>
</dbReference>
<dbReference type="InterPro" id="IPR023362">
    <property type="entry name" value="PH-BEACH_dom"/>
</dbReference>
<dbReference type="GO" id="GO:0008104">
    <property type="term" value="P:intracellular protein localization"/>
    <property type="evidence" value="ECO:0007669"/>
    <property type="project" value="TreeGrafter"/>
</dbReference>
<dbReference type="Pfam" id="PF06469">
    <property type="entry name" value="DUF1088"/>
    <property type="match status" value="1"/>
</dbReference>
<reference evidence="6" key="1">
    <citation type="submission" date="2025-08" db="UniProtKB">
        <authorList>
            <consortium name="RefSeq"/>
        </authorList>
    </citation>
    <scope>IDENTIFICATION</scope>
    <source>
        <tissue evidence="6">Leukocyte</tissue>
    </source>
</reference>
<dbReference type="RefSeq" id="XP_020023424.1">
    <property type="nucleotide sequence ID" value="XM_020167835.1"/>
</dbReference>
<dbReference type="InterPro" id="IPR010508">
    <property type="entry name" value="NBEA-like_DUF1088"/>
</dbReference>
<evidence type="ECO:0000256" key="3">
    <source>
        <dbReference type="ARBA" id="ARBA00023136"/>
    </source>
</evidence>
<dbReference type="AlphaFoldDB" id="A0A8B7UWU2"/>
<dbReference type="PROSITE" id="PS51783">
    <property type="entry name" value="PH_BEACH"/>
    <property type="match status" value="1"/>
</dbReference>
<dbReference type="InterPro" id="IPR036372">
    <property type="entry name" value="BEACH_dom_sf"/>
</dbReference>
<protein>
    <submittedName>
        <fullName evidence="6">Neurobeachin-like</fullName>
    </submittedName>
</protein>
<evidence type="ECO:0000256" key="2">
    <source>
        <dbReference type="ARBA" id="ARBA00022574"/>
    </source>
</evidence>
<dbReference type="GO" id="GO:0019901">
    <property type="term" value="F:protein kinase binding"/>
    <property type="evidence" value="ECO:0007669"/>
    <property type="project" value="TreeGrafter"/>
</dbReference>
<evidence type="ECO:0000259" key="4">
    <source>
        <dbReference type="PROSITE" id="PS50197"/>
    </source>
</evidence>
<dbReference type="PROSITE" id="PS50197">
    <property type="entry name" value="BEACH"/>
    <property type="match status" value="1"/>
</dbReference>
<keyword evidence="2" id="KW-0853">WD repeat</keyword>